<feature type="domain" description="Flagellar assembly protein FliH/Type III secretion system HrpE" evidence="7">
    <location>
        <begin position="110"/>
        <end position="209"/>
    </location>
</feature>
<dbReference type="Pfam" id="PF02108">
    <property type="entry name" value="FliH"/>
    <property type="match status" value="1"/>
</dbReference>
<evidence type="ECO:0000313" key="8">
    <source>
        <dbReference type="EMBL" id="MCS0581875.1"/>
    </source>
</evidence>
<sequence>MVIWLRGDTGLLGVGGDVVRRDDLARVLALDAAAQALDDRGAALLAEAEQRAAAIVAAAEARATAIEADAERRTAGSTRLGYAAGHRQGLADAHARMQAGARDGRAALMAMRERLAAIVFAAARKLLTDAPRESLFRRAADLVGAELEQASFLTVTIHPDDAAHVHQVFAGTAWAVRPAIVEDAALAPGSCVCEWDDGVLDAGLPAQLAALRQSLDRALETAP</sequence>
<gene>
    <name evidence="8" type="primary">sctL</name>
    <name evidence="8" type="ORF">NX784_09750</name>
</gene>
<dbReference type="PANTHER" id="PTHR34982:SF4">
    <property type="entry name" value="TYPE 3 SECRETION SYSTEM STATOR PROTEIN"/>
    <property type="match status" value="1"/>
</dbReference>
<evidence type="ECO:0000256" key="5">
    <source>
        <dbReference type="ARBA" id="ARBA00024335"/>
    </source>
</evidence>
<reference evidence="8 9" key="1">
    <citation type="submission" date="2022-08" db="EMBL/GenBank/DDBJ databases">
        <title>Reclassification of Massilia species as members of the genera Telluria, Duganella, Pseudoduganella, Mokoshia gen. nov. and Zemynaea gen. nov. using orthogonal and non-orthogonal genome-based approaches.</title>
        <authorList>
            <person name="Bowman J.P."/>
        </authorList>
    </citation>
    <scope>NUCLEOTIDE SEQUENCE [LARGE SCALE GENOMIC DNA]</scope>
    <source>
        <strain evidence="8 9">JCM 31316</strain>
    </source>
</reference>
<dbReference type="InterPro" id="IPR051472">
    <property type="entry name" value="T3SS_Stator/FliH"/>
</dbReference>
<evidence type="ECO:0000256" key="6">
    <source>
        <dbReference type="ARBA" id="ARBA00040494"/>
    </source>
</evidence>
<evidence type="ECO:0000256" key="3">
    <source>
        <dbReference type="ARBA" id="ARBA00022490"/>
    </source>
</evidence>
<dbReference type="Proteomes" id="UP001204151">
    <property type="component" value="Unassembled WGS sequence"/>
</dbReference>
<keyword evidence="2" id="KW-0813">Transport</keyword>
<evidence type="ECO:0000256" key="2">
    <source>
        <dbReference type="ARBA" id="ARBA00022448"/>
    </source>
</evidence>
<keyword evidence="3" id="KW-0963">Cytoplasm</keyword>
<comment type="subcellular location">
    <subcellularLocation>
        <location evidence="1">Cytoplasm</location>
    </subcellularLocation>
</comment>
<comment type="similarity">
    <text evidence="5">Belongs to the SctL stator family.</text>
</comment>
<evidence type="ECO:0000259" key="7">
    <source>
        <dbReference type="Pfam" id="PF02108"/>
    </source>
</evidence>
<evidence type="ECO:0000256" key="1">
    <source>
        <dbReference type="ARBA" id="ARBA00004496"/>
    </source>
</evidence>
<accession>A0ABT1ZPN8</accession>
<protein>
    <recommendedName>
        <fullName evidence="6">Type 3 secretion system stator protein</fullName>
    </recommendedName>
</protein>
<dbReference type="RefSeq" id="WP_258816445.1">
    <property type="nucleotide sequence ID" value="NZ_JANUGW010000005.1"/>
</dbReference>
<dbReference type="PANTHER" id="PTHR34982">
    <property type="entry name" value="YOP PROTEINS TRANSLOCATION PROTEIN L"/>
    <property type="match status" value="1"/>
</dbReference>
<dbReference type="EMBL" id="JANUGW010000005">
    <property type="protein sequence ID" value="MCS0581875.1"/>
    <property type="molecule type" value="Genomic_DNA"/>
</dbReference>
<organism evidence="8 9">
    <name type="scientific">Massilia pinisoli</name>
    <dbReference type="NCBI Taxonomy" id="1772194"/>
    <lineage>
        <taxon>Bacteria</taxon>
        <taxon>Pseudomonadati</taxon>
        <taxon>Pseudomonadota</taxon>
        <taxon>Betaproteobacteria</taxon>
        <taxon>Burkholderiales</taxon>
        <taxon>Oxalobacteraceae</taxon>
        <taxon>Telluria group</taxon>
        <taxon>Massilia</taxon>
    </lineage>
</organism>
<dbReference type="InterPro" id="IPR012842">
    <property type="entry name" value="T3SS_SctL/SctL2"/>
</dbReference>
<keyword evidence="9" id="KW-1185">Reference proteome</keyword>
<dbReference type="NCBIfam" id="TIGR02499">
    <property type="entry name" value="HrpE_YscL_not"/>
    <property type="match status" value="1"/>
</dbReference>
<dbReference type="InterPro" id="IPR018035">
    <property type="entry name" value="Flagellar_FliH/T3SS_HrpE"/>
</dbReference>
<evidence type="ECO:0000313" key="9">
    <source>
        <dbReference type="Proteomes" id="UP001204151"/>
    </source>
</evidence>
<name>A0ABT1ZPN8_9BURK</name>
<proteinExistence type="inferred from homology"/>
<evidence type="ECO:0000256" key="4">
    <source>
        <dbReference type="ARBA" id="ARBA00022927"/>
    </source>
</evidence>
<keyword evidence="4" id="KW-0653">Protein transport</keyword>
<comment type="caution">
    <text evidence="8">The sequence shown here is derived from an EMBL/GenBank/DDBJ whole genome shotgun (WGS) entry which is preliminary data.</text>
</comment>